<sequence>MKAVTYQGIKDIKVKEVEAPSIKNEMILSLKLRQRQSVVRIFI</sequence>
<name>A0A090IXH0_9BACI</name>
<gene>
    <name evidence="1" type="ORF">BT1A1_0384</name>
</gene>
<dbReference type="EMBL" id="CCRF01000012">
    <property type="protein sequence ID" value="CEE00245.1"/>
    <property type="molecule type" value="Genomic_DNA"/>
</dbReference>
<accession>A0A090IXH0</accession>
<protein>
    <submittedName>
        <fullName evidence="1">Uncharacterized protein</fullName>
    </submittedName>
</protein>
<evidence type="ECO:0000313" key="2">
    <source>
        <dbReference type="Proteomes" id="UP000040576"/>
    </source>
</evidence>
<dbReference type="AlphaFoldDB" id="A0A090IXH0"/>
<keyword evidence="2" id="KW-1185">Reference proteome</keyword>
<evidence type="ECO:0000313" key="1">
    <source>
        <dbReference type="EMBL" id="CEE00245.1"/>
    </source>
</evidence>
<dbReference type="Proteomes" id="UP000040576">
    <property type="component" value="Unassembled WGS sequence"/>
</dbReference>
<proteinExistence type="predicted"/>
<organism evidence="1 2">
    <name type="scientific">Caldibacillus thermoamylovorans</name>
    <dbReference type="NCBI Taxonomy" id="35841"/>
    <lineage>
        <taxon>Bacteria</taxon>
        <taxon>Bacillati</taxon>
        <taxon>Bacillota</taxon>
        <taxon>Bacilli</taxon>
        <taxon>Bacillales</taxon>
        <taxon>Bacillaceae</taxon>
        <taxon>Caldibacillus</taxon>
    </lineage>
</organism>
<reference evidence="1 2" key="1">
    <citation type="submission" date="2014-07" db="EMBL/GenBank/DDBJ databases">
        <authorList>
            <person name="Wibberg Daniel"/>
        </authorList>
    </citation>
    <scope>NUCLEOTIDE SEQUENCE [LARGE SCALE GENOMIC DNA]</scope>
</reference>